<feature type="domain" description="Senescence" evidence="2">
    <location>
        <begin position="271"/>
        <end position="438"/>
    </location>
</feature>
<dbReference type="Gramene" id="TraesCAD_scaffold_002789_01G000100.1">
    <property type="protein sequence ID" value="TraesCAD_scaffold_002789_01G000100.1"/>
    <property type="gene ID" value="TraesCAD_scaffold_002789_01G000100"/>
</dbReference>
<keyword evidence="4" id="KW-1185">Reference proteome</keyword>
<feature type="region of interest" description="Disordered" evidence="1">
    <location>
        <begin position="138"/>
        <end position="174"/>
    </location>
</feature>
<dbReference type="STRING" id="4565.A0A3B6IVH1"/>
<reference evidence="3" key="2">
    <citation type="submission" date="2018-10" db="UniProtKB">
        <authorList>
            <consortium name="EnsemblPlants"/>
        </authorList>
    </citation>
    <scope>IDENTIFICATION</scope>
</reference>
<dbReference type="Proteomes" id="UP000019116">
    <property type="component" value="Chromosome 4B"/>
</dbReference>
<dbReference type="Pfam" id="PF06911">
    <property type="entry name" value="Senescence"/>
    <property type="match status" value="1"/>
</dbReference>
<dbReference type="Gramene" id="TraesCLE_scaffold_143241_01G000100.1">
    <property type="protein sequence ID" value="TraesCLE_scaffold_143241_01G000100.1"/>
    <property type="gene ID" value="TraesCLE_scaffold_143241_01G000100"/>
</dbReference>
<dbReference type="InterPro" id="IPR045036">
    <property type="entry name" value="Spartin-like"/>
</dbReference>
<dbReference type="Gramene" id="TraesCS4B02G228000.1">
    <property type="protein sequence ID" value="TraesCS4B02G228000.1"/>
    <property type="gene ID" value="TraesCS4B02G228000"/>
</dbReference>
<feature type="region of interest" description="Disordered" evidence="1">
    <location>
        <begin position="1"/>
        <end position="45"/>
    </location>
</feature>
<dbReference type="OMA" id="DRTHYFF"/>
<proteinExistence type="predicted"/>
<evidence type="ECO:0000259" key="2">
    <source>
        <dbReference type="Pfam" id="PF06911"/>
    </source>
</evidence>
<dbReference type="PANTHER" id="PTHR21068:SF33">
    <property type="entry name" value="OS03G0241900 PROTEIN"/>
    <property type="match status" value="1"/>
</dbReference>
<evidence type="ECO:0000313" key="3">
    <source>
        <dbReference type="EnsemblPlants" id="TraesCS4B02G228000.1"/>
    </source>
</evidence>
<dbReference type="Gramene" id="TraesWEE_scaffold_069377_01G000100.1">
    <property type="protein sequence ID" value="TraesWEE_scaffold_069377_01G000100.1"/>
    <property type="gene ID" value="TraesWEE_scaffold_069377_01G000100"/>
</dbReference>
<dbReference type="AlphaFoldDB" id="A0A3B6IVH1"/>
<dbReference type="Gramene" id="TraesCS4B03G0623600.1">
    <property type="protein sequence ID" value="TraesCS4B03G0623600.1.CDS"/>
    <property type="gene ID" value="TraesCS4B03G0623600"/>
</dbReference>
<sequence length="471" mass="50699">MASASKQQSMYPEVPQSHPDHNTAFQYNPAASTATGAGESLYPTMDPHEMAENLFPADAAEDAAPAPPTVEEALVDVPGAQLHLVDPDRSLDLGAGTLSVVRLRQGDHCVAVLARLTPDKSNQRRGFFSFLSSGRSTRQRRRCRQARRRPLLLLAPRPHSDHPDDKEDDVAETDADREAALSYGLTVAGKGQEQVLEELDRVLKEYTTFSVKQVDEEAGGKSEVMDTRAVSEITPEEAAGDKKEEIEEQSAAFWTTIAPNVDDYSSSVARLIAKGSGQLVRGIIWCGDITASGLKCGEAVLKKGAGANGKPTQVKPSSLKRMKRARRVTKMSNKVANSILSGVLKVSGFVTSTVVNSKPAQKFFKLMPGEVILASLDGFGKVWDAVEVSGKNVMKTSSVVTTSVVTHRYGDQAGEITQDYLHATGNALGVAWAVFKIRKALDPKGHIKKLSLASSAAHAVAKQSISLQKKK</sequence>
<dbReference type="EnsemblPlants" id="TraesCS4B02G228000.1">
    <property type="protein sequence ID" value="TraesCS4B02G228000.1"/>
    <property type="gene ID" value="TraesCS4B02G228000"/>
</dbReference>
<feature type="compositionally biased region" description="Basic residues" evidence="1">
    <location>
        <begin position="138"/>
        <end position="150"/>
    </location>
</feature>
<accession>A0A3B6IVH1</accession>
<dbReference type="GO" id="GO:0005886">
    <property type="term" value="C:plasma membrane"/>
    <property type="evidence" value="ECO:0000318"/>
    <property type="project" value="GO_Central"/>
</dbReference>
<dbReference type="PANTHER" id="PTHR21068">
    <property type="entry name" value="SPARTIN"/>
    <property type="match status" value="1"/>
</dbReference>
<protein>
    <recommendedName>
        <fullName evidence="2">Senescence domain-containing protein</fullName>
    </recommendedName>
</protein>
<evidence type="ECO:0000313" key="4">
    <source>
        <dbReference type="Proteomes" id="UP000019116"/>
    </source>
</evidence>
<dbReference type="Gramene" id="TraesROB_scaffold_010043_01G000100.1">
    <property type="protein sequence ID" value="TraesROB_scaffold_010043_01G000100.1"/>
    <property type="gene ID" value="TraesROB_scaffold_010043_01G000100"/>
</dbReference>
<name>A0A3B6IVH1_WHEAT</name>
<organism evidence="3">
    <name type="scientific">Triticum aestivum</name>
    <name type="common">Wheat</name>
    <dbReference type="NCBI Taxonomy" id="4565"/>
    <lineage>
        <taxon>Eukaryota</taxon>
        <taxon>Viridiplantae</taxon>
        <taxon>Streptophyta</taxon>
        <taxon>Embryophyta</taxon>
        <taxon>Tracheophyta</taxon>
        <taxon>Spermatophyta</taxon>
        <taxon>Magnoliopsida</taxon>
        <taxon>Liliopsida</taxon>
        <taxon>Poales</taxon>
        <taxon>Poaceae</taxon>
        <taxon>BOP clade</taxon>
        <taxon>Pooideae</taxon>
        <taxon>Triticodae</taxon>
        <taxon>Triticeae</taxon>
        <taxon>Triticinae</taxon>
        <taxon>Triticum</taxon>
    </lineage>
</organism>
<feature type="compositionally biased region" description="Polar residues" evidence="1">
    <location>
        <begin position="1"/>
        <end position="10"/>
    </location>
</feature>
<dbReference type="Gramene" id="TraesRN4B0100648400.1">
    <property type="protein sequence ID" value="TraesRN4B0100648400.1"/>
    <property type="gene ID" value="TraesRN4B0100648400"/>
</dbReference>
<dbReference type="InterPro" id="IPR009686">
    <property type="entry name" value="Senescence/spartin_C"/>
</dbReference>
<reference evidence="3" key="1">
    <citation type="submission" date="2018-08" db="EMBL/GenBank/DDBJ databases">
        <authorList>
            <person name="Rossello M."/>
        </authorList>
    </citation>
    <scope>NUCLEOTIDE SEQUENCE [LARGE SCALE GENOMIC DNA]</scope>
    <source>
        <strain evidence="3">cv. Chinese Spring</strain>
    </source>
</reference>
<evidence type="ECO:0000256" key="1">
    <source>
        <dbReference type="SAM" id="MobiDB-lite"/>
    </source>
</evidence>
<feature type="compositionally biased region" description="Polar residues" evidence="1">
    <location>
        <begin position="23"/>
        <end position="35"/>
    </location>
</feature>